<dbReference type="OrthoDB" id="4018007at2759"/>
<proteinExistence type="predicted"/>
<dbReference type="HOGENOM" id="CLU_903480_0_0_1"/>
<accession>G3B463</accession>
<dbReference type="AlphaFoldDB" id="G3B463"/>
<evidence type="ECO:0000313" key="2">
    <source>
        <dbReference type="EMBL" id="EGV63784.1"/>
    </source>
</evidence>
<organism evidence="3">
    <name type="scientific">Candida tenuis (strain ATCC 10573 / BCRC 21748 / CBS 615 / JCM 9827 / NBRC 10315 / NRRL Y-1498 / VKM Y-70)</name>
    <name type="common">Yeast</name>
    <name type="synonym">Yamadazyma tenuis</name>
    <dbReference type="NCBI Taxonomy" id="590646"/>
    <lineage>
        <taxon>Eukaryota</taxon>
        <taxon>Fungi</taxon>
        <taxon>Dikarya</taxon>
        <taxon>Ascomycota</taxon>
        <taxon>Saccharomycotina</taxon>
        <taxon>Pichiomycetes</taxon>
        <taxon>Debaryomycetaceae</taxon>
        <taxon>Yamadazyma</taxon>
    </lineage>
</organism>
<keyword evidence="3" id="KW-1185">Reference proteome</keyword>
<feature type="region of interest" description="Disordered" evidence="1">
    <location>
        <begin position="1"/>
        <end position="30"/>
    </location>
</feature>
<dbReference type="GeneID" id="18247135"/>
<reference evidence="2 3" key="1">
    <citation type="journal article" date="2011" name="Proc. Natl. Acad. Sci. U.S.A.">
        <title>Comparative genomics of xylose-fermenting fungi for enhanced biofuel production.</title>
        <authorList>
            <person name="Wohlbach D.J."/>
            <person name="Kuo A."/>
            <person name="Sato T.K."/>
            <person name="Potts K.M."/>
            <person name="Salamov A.A."/>
            <person name="LaButti K.M."/>
            <person name="Sun H."/>
            <person name="Clum A."/>
            <person name="Pangilinan J.L."/>
            <person name="Lindquist E.A."/>
            <person name="Lucas S."/>
            <person name="Lapidus A."/>
            <person name="Jin M."/>
            <person name="Gunawan C."/>
            <person name="Balan V."/>
            <person name="Dale B.E."/>
            <person name="Jeffries T.W."/>
            <person name="Zinkel R."/>
            <person name="Barry K.W."/>
            <person name="Grigoriev I.V."/>
            <person name="Gasch A.P."/>
        </authorList>
    </citation>
    <scope>NUCLEOTIDE SEQUENCE [LARGE SCALE GENOMIC DNA]</scope>
    <source>
        <strain evidence="3">ATCC 10573 / BCRC 21748 / CBS 615 / JCM 9827 / NBRC 10315 / NRRL Y-1498 / VKM Y-70</strain>
    </source>
</reference>
<evidence type="ECO:0000256" key="1">
    <source>
        <dbReference type="SAM" id="MobiDB-lite"/>
    </source>
</evidence>
<protein>
    <recommendedName>
        <fullName evidence="4">U6 snRNA phosphodiesterase</fullName>
    </recommendedName>
</protein>
<dbReference type="eggNOG" id="ENOG502T53Z">
    <property type="taxonomic scope" value="Eukaryota"/>
</dbReference>
<gene>
    <name evidence="2" type="ORF">CANTEDRAFT_113827</name>
</gene>
<dbReference type="EMBL" id="GL996521">
    <property type="protein sequence ID" value="EGV63784.1"/>
    <property type="molecule type" value="Genomic_DNA"/>
</dbReference>
<sequence length="304" mass="34249">MEALKHYESSSEEELEPHHHTTPADTDPRQILPSLSLYSQNYSVNQHNMKGLYINIPWKPTFSTTKQLKVLSQGALKYLELNHYDFYQRYDWNIVGDNRAPLSSKDPSNNLHITLVSDIHGRPDQLSKFVDYFTNGIRKMAISPSLLKEESVNNDRLQALNKILKKSPSNVPQEKAVKLKFKPELHLFGSSTSSAVFVAGIIDDDPDTSNFFGGINLIAKDICDLLEISVPKEVFSTTYHVSLVKSSEPVLVGTSDPRSELSSITESLVHNFDSSVLQMVPIEVNTIEVDEIDTKKVTYSIRLI</sequence>
<dbReference type="KEGG" id="cten:18247135"/>
<name>G3B463_CANTC</name>
<evidence type="ECO:0008006" key="4">
    <source>
        <dbReference type="Google" id="ProtNLM"/>
    </source>
</evidence>
<evidence type="ECO:0000313" key="3">
    <source>
        <dbReference type="Proteomes" id="UP000000707"/>
    </source>
</evidence>
<feature type="non-terminal residue" evidence="2">
    <location>
        <position position="304"/>
    </location>
</feature>
<dbReference type="Proteomes" id="UP000000707">
    <property type="component" value="Unassembled WGS sequence"/>
</dbReference>